<feature type="compositionally biased region" description="Basic and acidic residues" evidence="1">
    <location>
        <begin position="15"/>
        <end position="28"/>
    </location>
</feature>
<dbReference type="EMBL" id="BLXT01005251">
    <property type="protein sequence ID" value="GFO21190.1"/>
    <property type="molecule type" value="Genomic_DNA"/>
</dbReference>
<name>A0AAV4BKZ4_9GAST</name>
<comment type="caution">
    <text evidence="2">The sequence shown here is derived from an EMBL/GenBank/DDBJ whole genome shotgun (WGS) entry which is preliminary data.</text>
</comment>
<protein>
    <submittedName>
        <fullName evidence="2">Uncharacterized protein</fullName>
    </submittedName>
</protein>
<reference evidence="2 3" key="1">
    <citation type="journal article" date="2021" name="Elife">
        <title>Chloroplast acquisition without the gene transfer in kleptoplastic sea slugs, Plakobranchus ocellatus.</title>
        <authorList>
            <person name="Maeda T."/>
            <person name="Takahashi S."/>
            <person name="Yoshida T."/>
            <person name="Shimamura S."/>
            <person name="Takaki Y."/>
            <person name="Nagai Y."/>
            <person name="Toyoda A."/>
            <person name="Suzuki Y."/>
            <person name="Arimoto A."/>
            <person name="Ishii H."/>
            <person name="Satoh N."/>
            <person name="Nishiyama T."/>
            <person name="Hasebe M."/>
            <person name="Maruyama T."/>
            <person name="Minagawa J."/>
            <person name="Obokata J."/>
            <person name="Shigenobu S."/>
        </authorList>
    </citation>
    <scope>NUCLEOTIDE SEQUENCE [LARGE SCALE GENOMIC DNA]</scope>
</reference>
<organism evidence="2 3">
    <name type="scientific">Plakobranchus ocellatus</name>
    <dbReference type="NCBI Taxonomy" id="259542"/>
    <lineage>
        <taxon>Eukaryota</taxon>
        <taxon>Metazoa</taxon>
        <taxon>Spiralia</taxon>
        <taxon>Lophotrochozoa</taxon>
        <taxon>Mollusca</taxon>
        <taxon>Gastropoda</taxon>
        <taxon>Heterobranchia</taxon>
        <taxon>Euthyneura</taxon>
        <taxon>Panpulmonata</taxon>
        <taxon>Sacoglossa</taxon>
        <taxon>Placobranchoidea</taxon>
        <taxon>Plakobranchidae</taxon>
        <taxon>Plakobranchus</taxon>
    </lineage>
</organism>
<feature type="region of interest" description="Disordered" evidence="1">
    <location>
        <begin position="1"/>
        <end position="52"/>
    </location>
</feature>
<keyword evidence="3" id="KW-1185">Reference proteome</keyword>
<accession>A0AAV4BKZ4</accession>
<proteinExistence type="predicted"/>
<evidence type="ECO:0000256" key="1">
    <source>
        <dbReference type="SAM" id="MobiDB-lite"/>
    </source>
</evidence>
<dbReference type="AlphaFoldDB" id="A0AAV4BKZ4"/>
<gene>
    <name evidence="2" type="ORF">PoB_004769500</name>
</gene>
<sequence>MVKVDCLRKRHREGRGKDAQQDFPHSRMADLSGDGGVTQFDPAATEDDNDDDDFVDVGADVINTAPRCPSSDNLSYAMAVSFLVQTPTLLRVRLTSGKNRVKRVTDIQATHANDITIQGPNSAADLLTVILIPQRKRPLSYHADVETNIRDLSCQVGCCREISLWLH</sequence>
<evidence type="ECO:0000313" key="2">
    <source>
        <dbReference type="EMBL" id="GFO21190.1"/>
    </source>
</evidence>
<dbReference type="Proteomes" id="UP000735302">
    <property type="component" value="Unassembled WGS sequence"/>
</dbReference>
<evidence type="ECO:0000313" key="3">
    <source>
        <dbReference type="Proteomes" id="UP000735302"/>
    </source>
</evidence>